<evidence type="ECO:0000256" key="1">
    <source>
        <dbReference type="ARBA" id="ARBA00010643"/>
    </source>
</evidence>
<evidence type="ECO:0000313" key="9">
    <source>
        <dbReference type="Proteomes" id="UP000005139"/>
    </source>
</evidence>
<evidence type="ECO:0000256" key="4">
    <source>
        <dbReference type="ARBA" id="ARBA00023004"/>
    </source>
</evidence>
<dbReference type="PIRSF" id="PIRSF000216">
    <property type="entry name" value="NADH_DH_24kDa"/>
    <property type="match status" value="1"/>
</dbReference>
<sequence>MTGNKEHNCCCSGGQSTALAQLDEILAKYQGVKGALIPVLQEAQNAYGYLSKEVIEYIAEKLDIPVSQIYGVVTFYAQFHLNPRGRNIIRVCQGTACHVRGAKAILKALEDNLKITAGGTTADLKFTLETVACIGACGLAPVMMINDDTHGRLTPEVIPSILAKYE</sequence>
<dbReference type="Proteomes" id="UP000005139">
    <property type="component" value="Unassembled WGS sequence"/>
</dbReference>
<dbReference type="RefSeq" id="WP_007288803.1">
    <property type="nucleotide sequence ID" value="NZ_AAWL01000004.1"/>
</dbReference>
<dbReference type="OrthoDB" id="9807941at2"/>
<dbReference type="InterPro" id="IPR036249">
    <property type="entry name" value="Thioredoxin-like_sf"/>
</dbReference>
<feature type="binding site" evidence="7">
    <location>
        <position position="97"/>
    </location>
    <ligand>
        <name>[2Fe-2S] cluster</name>
        <dbReference type="ChEBI" id="CHEBI:190135"/>
    </ligand>
</feature>
<keyword evidence="4 7" id="KW-0408">Iron</keyword>
<name>A1HP41_9FIRM</name>
<evidence type="ECO:0000256" key="6">
    <source>
        <dbReference type="ARBA" id="ARBA00034078"/>
    </source>
</evidence>
<keyword evidence="9" id="KW-1185">Reference proteome</keyword>
<proteinExistence type="inferred from homology"/>
<protein>
    <submittedName>
        <fullName evidence="8">NADH-quinone oxidoreductase, E subunit</fullName>
    </submittedName>
</protein>
<feature type="binding site" evidence="7">
    <location>
        <position position="137"/>
    </location>
    <ligand>
        <name>[2Fe-2S] cluster</name>
        <dbReference type="ChEBI" id="CHEBI:190135"/>
    </ligand>
</feature>
<dbReference type="CDD" id="cd03064">
    <property type="entry name" value="TRX_Fd_NuoE"/>
    <property type="match status" value="1"/>
</dbReference>
<dbReference type="GO" id="GO:0046872">
    <property type="term" value="F:metal ion binding"/>
    <property type="evidence" value="ECO:0007669"/>
    <property type="project" value="UniProtKB-KW"/>
</dbReference>
<evidence type="ECO:0000256" key="2">
    <source>
        <dbReference type="ARBA" id="ARBA00022714"/>
    </source>
</evidence>
<reference evidence="8 9" key="1">
    <citation type="submission" date="2007-01" db="EMBL/GenBank/DDBJ databases">
        <title>Annotation of the draft genome assembly of Thermosinus carboxydivorans Nor1.</title>
        <authorList>
            <consortium name="US DOE Joint Genome Institute (JGI-ORNL)"/>
            <person name="Larimer F."/>
            <person name="Land M."/>
            <person name="Hauser L."/>
        </authorList>
    </citation>
    <scope>NUCLEOTIDE SEQUENCE [LARGE SCALE GENOMIC DNA]</scope>
    <source>
        <strain evidence="8 9">Nor1</strain>
    </source>
</reference>
<gene>
    <name evidence="8" type="ORF">TcarDRAFT_1696</name>
</gene>
<organism evidence="8 9">
    <name type="scientific">Thermosinus carboxydivorans Nor1</name>
    <dbReference type="NCBI Taxonomy" id="401526"/>
    <lineage>
        <taxon>Bacteria</taxon>
        <taxon>Bacillati</taxon>
        <taxon>Bacillota</taxon>
        <taxon>Negativicutes</taxon>
        <taxon>Selenomonadales</taxon>
        <taxon>Sporomusaceae</taxon>
        <taxon>Thermosinus</taxon>
    </lineage>
</organism>
<accession>A1HP41</accession>
<evidence type="ECO:0000256" key="3">
    <source>
        <dbReference type="ARBA" id="ARBA00022723"/>
    </source>
</evidence>
<dbReference type="GO" id="GO:0051537">
    <property type="term" value="F:2 iron, 2 sulfur cluster binding"/>
    <property type="evidence" value="ECO:0007669"/>
    <property type="project" value="UniProtKB-KW"/>
</dbReference>
<dbReference type="InterPro" id="IPR002023">
    <property type="entry name" value="NuoE-like"/>
</dbReference>
<dbReference type="GO" id="GO:0016491">
    <property type="term" value="F:oxidoreductase activity"/>
    <property type="evidence" value="ECO:0007669"/>
    <property type="project" value="InterPro"/>
</dbReference>
<dbReference type="InterPro" id="IPR042128">
    <property type="entry name" value="NuoE_dom"/>
</dbReference>
<dbReference type="PANTHER" id="PTHR43342">
    <property type="entry name" value="NADH-QUINONE OXIDOREDUCTASE, E SUBUNIT"/>
    <property type="match status" value="1"/>
</dbReference>
<reference evidence="8 9" key="2">
    <citation type="submission" date="2007-01" db="EMBL/GenBank/DDBJ databases">
        <title>Sequencing of the draft genome and assembly of Thermosinus carboxydivorans Nor1.</title>
        <authorList>
            <consortium name="US DOE Joint Genome Institute (JGI-PGF)"/>
            <person name="Copeland A."/>
            <person name="Lucas S."/>
            <person name="Lapidus A."/>
            <person name="Barry K."/>
            <person name="Glavina del Rio T."/>
            <person name="Dalin E."/>
            <person name="Tice H."/>
            <person name="Bruce D."/>
            <person name="Pitluck S."/>
            <person name="Richardson P."/>
        </authorList>
    </citation>
    <scope>NUCLEOTIDE SEQUENCE [LARGE SCALE GENOMIC DNA]</scope>
    <source>
        <strain evidence="8 9">Nor1</strain>
    </source>
</reference>
<dbReference type="EMBL" id="AAWL01000004">
    <property type="protein sequence ID" value="EAX48149.1"/>
    <property type="molecule type" value="Genomic_DNA"/>
</dbReference>
<keyword evidence="3 7" id="KW-0479">Metal-binding</keyword>
<dbReference type="FunFam" id="3.40.30.10:FF:000015">
    <property type="entry name" value="NADH-quinone oxidoreductase subunit E"/>
    <property type="match status" value="1"/>
</dbReference>
<keyword evidence="2 7" id="KW-0001">2Fe-2S</keyword>
<evidence type="ECO:0000256" key="7">
    <source>
        <dbReference type="PIRSR" id="PIRSR000216-1"/>
    </source>
</evidence>
<dbReference type="InterPro" id="IPR028431">
    <property type="entry name" value="NADP_DH_HndA-like"/>
</dbReference>
<dbReference type="AlphaFoldDB" id="A1HP41"/>
<dbReference type="NCBIfam" id="TIGR01958">
    <property type="entry name" value="nuoE_fam"/>
    <property type="match status" value="1"/>
</dbReference>
<dbReference type="Gene3D" id="1.10.10.1590">
    <property type="entry name" value="NADH-quinone oxidoreductase subunit E"/>
    <property type="match status" value="1"/>
</dbReference>
<dbReference type="eggNOG" id="COG1905">
    <property type="taxonomic scope" value="Bacteria"/>
</dbReference>
<dbReference type="FunFam" id="1.10.10.1590:FF:000001">
    <property type="entry name" value="NADH-quinone oxidoreductase subunit E"/>
    <property type="match status" value="1"/>
</dbReference>
<dbReference type="SUPFAM" id="SSF52833">
    <property type="entry name" value="Thioredoxin-like"/>
    <property type="match status" value="1"/>
</dbReference>
<evidence type="ECO:0000256" key="5">
    <source>
        <dbReference type="ARBA" id="ARBA00023014"/>
    </source>
</evidence>
<comment type="cofactor">
    <cofactor evidence="6">
        <name>[2Fe-2S] cluster</name>
        <dbReference type="ChEBI" id="CHEBI:190135"/>
    </cofactor>
</comment>
<dbReference type="InterPro" id="IPR041921">
    <property type="entry name" value="NuoE_N"/>
</dbReference>
<keyword evidence="5 7" id="KW-0411">Iron-sulfur</keyword>
<feature type="binding site" evidence="7">
    <location>
        <position position="133"/>
    </location>
    <ligand>
        <name>[2Fe-2S] cluster</name>
        <dbReference type="ChEBI" id="CHEBI:190135"/>
    </ligand>
</feature>
<dbReference type="Gene3D" id="3.40.30.10">
    <property type="entry name" value="Glutaredoxin"/>
    <property type="match status" value="1"/>
</dbReference>
<comment type="cofactor">
    <cofactor evidence="7">
        <name>[2Fe-2S] cluster</name>
        <dbReference type="ChEBI" id="CHEBI:190135"/>
    </cofactor>
    <text evidence="7">Binds 1 [2Fe-2S] cluster.</text>
</comment>
<evidence type="ECO:0000313" key="8">
    <source>
        <dbReference type="EMBL" id="EAX48149.1"/>
    </source>
</evidence>
<dbReference type="PANTHER" id="PTHR43342:SF1">
    <property type="entry name" value="BIFURCATING [FEFE] HYDROGENASE GAMMA SUBUNIT"/>
    <property type="match status" value="1"/>
</dbReference>
<feature type="binding site" evidence="7">
    <location>
        <position position="92"/>
    </location>
    <ligand>
        <name>[2Fe-2S] cluster</name>
        <dbReference type="ChEBI" id="CHEBI:190135"/>
    </ligand>
</feature>
<dbReference type="NCBIfam" id="NF005722">
    <property type="entry name" value="PRK07539.1-2"/>
    <property type="match status" value="1"/>
</dbReference>
<dbReference type="Pfam" id="PF01257">
    <property type="entry name" value="2Fe-2S_thioredx"/>
    <property type="match status" value="1"/>
</dbReference>
<comment type="similarity">
    <text evidence="1">Belongs to the complex I 24 kDa subunit family.</text>
</comment>
<comment type="caution">
    <text evidence="8">The sequence shown here is derived from an EMBL/GenBank/DDBJ whole genome shotgun (WGS) entry which is preliminary data.</text>
</comment>